<feature type="active site" evidence="6">
    <location>
        <position position="170"/>
    </location>
</feature>
<dbReference type="AlphaFoldDB" id="A0A6J5GCC3"/>
<gene>
    <name evidence="8" type="ORF">LMG28688_04271</name>
</gene>
<evidence type="ECO:0000256" key="3">
    <source>
        <dbReference type="ARBA" id="ARBA00022679"/>
    </source>
</evidence>
<dbReference type="Pfam" id="PF14487">
    <property type="entry name" value="DarT"/>
    <property type="match status" value="1"/>
</dbReference>
<dbReference type="Proteomes" id="UP000494119">
    <property type="component" value="Unassembled WGS sequence"/>
</dbReference>
<dbReference type="PROSITE" id="PS52018">
    <property type="entry name" value="DART"/>
    <property type="match status" value="1"/>
</dbReference>
<sequence length="222" mass="25333">MSEEIKEIVAARGISEVVHFTSNHGLVGSLQVGSVVSRRQLPAEKHLAYIAAPTSATRREAEAYFDKNEDWLDFVNLSISEINTSYFNFASKKWHVTGDRWWAILAFSPDILSHDGVYFATTNNIYEHVSRQSDANGLQSLFSQTVRRKVSWTAFRRDRADNLPTCEQAEVLYPKRLSLNHLEKVYVQNGDDYDLVSGWLNYYKRPNVQVVIDAAKFDGQPN</sequence>
<evidence type="ECO:0000256" key="4">
    <source>
        <dbReference type="ARBA" id="ARBA00022695"/>
    </source>
</evidence>
<dbReference type="GO" id="GO:0016757">
    <property type="term" value="F:glycosyltransferase activity"/>
    <property type="evidence" value="ECO:0007669"/>
    <property type="project" value="UniProtKB-UniRule"/>
</dbReference>
<evidence type="ECO:0000256" key="6">
    <source>
        <dbReference type="PROSITE-ProRule" id="PRU01362"/>
    </source>
</evidence>
<evidence type="ECO:0000259" key="7">
    <source>
        <dbReference type="PROSITE" id="PS52018"/>
    </source>
</evidence>
<evidence type="ECO:0000256" key="1">
    <source>
        <dbReference type="ARBA" id="ARBA00022649"/>
    </source>
</evidence>
<keyword evidence="2 6" id="KW-0328">Glycosyltransferase</keyword>
<feature type="binding site" evidence="6">
    <location>
        <position position="59"/>
    </location>
    <ligand>
        <name>NAD(+)</name>
        <dbReference type="ChEBI" id="CHEBI:57540"/>
    </ligand>
</feature>
<feature type="binding site" evidence="6">
    <location>
        <begin position="19"/>
        <end position="21"/>
    </location>
    <ligand>
        <name>NAD(+)</name>
        <dbReference type="ChEBI" id="CHEBI:57540"/>
    </ligand>
</feature>
<comment type="catalytic activity">
    <reaction evidence="6">
        <text>a thymidine in DNA + NAD(+) = an N-(ADP-alpha-D-ribosyl)-thymidine in DNA + nicotinamide + H(+)</text>
        <dbReference type="Rhea" id="RHEA:71651"/>
        <dbReference type="Rhea" id="RHEA-COMP:13556"/>
        <dbReference type="Rhea" id="RHEA-COMP:18051"/>
        <dbReference type="ChEBI" id="CHEBI:15378"/>
        <dbReference type="ChEBI" id="CHEBI:17154"/>
        <dbReference type="ChEBI" id="CHEBI:57540"/>
        <dbReference type="ChEBI" id="CHEBI:137386"/>
        <dbReference type="ChEBI" id="CHEBI:191199"/>
    </reaction>
</comment>
<comment type="caution">
    <text evidence="6">Lacks conserved residue(s) required for the propagation of feature annotation.</text>
</comment>
<feature type="active site" description="Proton acceptor" evidence="6">
    <location>
        <position position="59"/>
    </location>
</feature>
<proteinExistence type="inferred from homology"/>
<evidence type="ECO:0000313" key="9">
    <source>
        <dbReference type="Proteomes" id="UP000494119"/>
    </source>
</evidence>
<evidence type="ECO:0000256" key="5">
    <source>
        <dbReference type="ARBA" id="ARBA00023125"/>
    </source>
</evidence>
<reference evidence="8 9" key="1">
    <citation type="submission" date="2020-04" db="EMBL/GenBank/DDBJ databases">
        <authorList>
            <person name="De Canck E."/>
        </authorList>
    </citation>
    <scope>NUCLEOTIDE SEQUENCE [LARGE SCALE GENOMIC DNA]</scope>
    <source>
        <strain evidence="8 9">LMG 28688</strain>
    </source>
</reference>
<name>A0A6J5GCC3_9BURK</name>
<dbReference type="GO" id="GO:0003677">
    <property type="term" value="F:DNA binding"/>
    <property type="evidence" value="ECO:0007669"/>
    <property type="project" value="UniProtKB-UniRule"/>
</dbReference>
<evidence type="ECO:0000256" key="2">
    <source>
        <dbReference type="ARBA" id="ARBA00022676"/>
    </source>
</evidence>
<dbReference type="GO" id="GO:0016779">
    <property type="term" value="F:nucleotidyltransferase activity"/>
    <property type="evidence" value="ECO:0007669"/>
    <property type="project" value="UniProtKB-UniRule"/>
</dbReference>
<keyword evidence="3 6" id="KW-0808">Transferase</keyword>
<keyword evidence="9" id="KW-1185">Reference proteome</keyword>
<evidence type="ECO:0000313" key="8">
    <source>
        <dbReference type="EMBL" id="CAB3796264.1"/>
    </source>
</evidence>
<protein>
    <recommendedName>
        <fullName evidence="7">DarT domain-containing protein</fullName>
    </recommendedName>
</protein>
<keyword evidence="1 6" id="KW-1277">Toxin-antitoxin system</keyword>
<feature type="domain" description="DarT" evidence="7">
    <location>
        <begin position="15"/>
        <end position="218"/>
    </location>
</feature>
<dbReference type="InterPro" id="IPR029494">
    <property type="entry name" value="DarT"/>
</dbReference>
<dbReference type="RefSeq" id="WP_129562400.1">
    <property type="nucleotide sequence ID" value="NZ_CADIKL010000022.1"/>
</dbReference>
<keyword evidence="5 6" id="KW-0238">DNA-binding</keyword>
<dbReference type="EMBL" id="CADIKL010000022">
    <property type="protein sequence ID" value="CAB3796264.1"/>
    <property type="molecule type" value="Genomic_DNA"/>
</dbReference>
<feature type="binding site" evidence="6">
    <location>
        <position position="28"/>
    </location>
    <ligand>
        <name>NAD(+)</name>
        <dbReference type="ChEBI" id="CHEBI:57540"/>
    </ligand>
</feature>
<comment type="similarity">
    <text evidence="6">Belongs to the DarT ADP-ribosyltransferase family.</text>
</comment>
<keyword evidence="4 6" id="KW-0548">Nucleotidyltransferase</keyword>
<organism evidence="8 9">
    <name type="scientific">Paraburkholderia caffeinitolerans</name>
    <dbReference type="NCBI Taxonomy" id="1723730"/>
    <lineage>
        <taxon>Bacteria</taxon>
        <taxon>Pseudomonadati</taxon>
        <taxon>Pseudomonadota</taxon>
        <taxon>Betaproteobacteria</taxon>
        <taxon>Burkholderiales</taxon>
        <taxon>Burkholderiaceae</taxon>
        <taxon>Paraburkholderia</taxon>
    </lineage>
</organism>
<accession>A0A6J5GCC3</accession>